<reference evidence="1" key="1">
    <citation type="journal article" date="2014" name="Int. J. Syst. Evol. Microbiol.">
        <title>Complete genome sequence of Corynebacterium casei LMG S-19264T (=DSM 44701T), isolated from a smear-ripened cheese.</title>
        <authorList>
            <consortium name="US DOE Joint Genome Institute (JGI-PGF)"/>
            <person name="Walter F."/>
            <person name="Albersmeier A."/>
            <person name="Kalinowski J."/>
            <person name="Ruckert C."/>
        </authorList>
    </citation>
    <scope>NUCLEOTIDE SEQUENCE</scope>
    <source>
        <strain evidence="1">KCTC 42097</strain>
    </source>
</reference>
<name>A0A8J3GIJ8_9HYPH</name>
<organism evidence="1 2">
    <name type="scientific">Limoniibacter endophyticus</name>
    <dbReference type="NCBI Taxonomy" id="1565040"/>
    <lineage>
        <taxon>Bacteria</taxon>
        <taxon>Pseudomonadati</taxon>
        <taxon>Pseudomonadota</taxon>
        <taxon>Alphaproteobacteria</taxon>
        <taxon>Hyphomicrobiales</taxon>
        <taxon>Bartonellaceae</taxon>
        <taxon>Limoniibacter</taxon>
    </lineage>
</organism>
<dbReference type="AlphaFoldDB" id="A0A8J3GIJ8"/>
<evidence type="ECO:0000313" key="1">
    <source>
        <dbReference type="EMBL" id="GHC79025.1"/>
    </source>
</evidence>
<accession>A0A8J3GIJ8</accession>
<evidence type="ECO:0000313" key="2">
    <source>
        <dbReference type="Proteomes" id="UP000641137"/>
    </source>
</evidence>
<proteinExistence type="predicted"/>
<keyword evidence="2" id="KW-1185">Reference proteome</keyword>
<dbReference type="Proteomes" id="UP000641137">
    <property type="component" value="Unassembled WGS sequence"/>
</dbReference>
<comment type="caution">
    <text evidence="1">The sequence shown here is derived from an EMBL/GenBank/DDBJ whole genome shotgun (WGS) entry which is preliminary data.</text>
</comment>
<sequence>MSSAAAGFSSSDASVYEIELFLRIDKDAFGANLFAVFKTAIPIWQMRRILAFAVSASIATNSCISPYCQTVVGSFLEGRASSRPKLAGAETFGS</sequence>
<reference evidence="1" key="2">
    <citation type="submission" date="2020-09" db="EMBL/GenBank/DDBJ databases">
        <authorList>
            <person name="Sun Q."/>
            <person name="Kim S."/>
        </authorList>
    </citation>
    <scope>NUCLEOTIDE SEQUENCE</scope>
    <source>
        <strain evidence="1">KCTC 42097</strain>
    </source>
</reference>
<dbReference type="EMBL" id="BMZO01000011">
    <property type="protein sequence ID" value="GHC79025.1"/>
    <property type="molecule type" value="Genomic_DNA"/>
</dbReference>
<protein>
    <submittedName>
        <fullName evidence="1">Uncharacterized protein</fullName>
    </submittedName>
</protein>
<gene>
    <name evidence="1" type="ORF">GCM10010136_31220</name>
</gene>